<keyword evidence="1" id="KW-1133">Transmembrane helix</keyword>
<dbReference type="GO" id="GO:0004713">
    <property type="term" value="F:protein tyrosine kinase activity"/>
    <property type="evidence" value="ECO:0007669"/>
    <property type="project" value="TreeGrafter"/>
</dbReference>
<feature type="transmembrane region" description="Helical" evidence="1">
    <location>
        <begin position="27"/>
        <end position="45"/>
    </location>
</feature>
<reference evidence="3" key="1">
    <citation type="journal article" date="2018" name="Front. Microbiol.">
        <title>Genome-Based Analysis Reveals the Taxonomy and Diversity of the Family Idiomarinaceae.</title>
        <authorList>
            <person name="Liu Y."/>
            <person name="Lai Q."/>
            <person name="Shao Z."/>
        </authorList>
    </citation>
    <scope>NUCLEOTIDE SEQUENCE [LARGE SCALE GENOMIC DNA]</scope>
    <source>
        <strain evidence="3">SW15</strain>
    </source>
</reference>
<protein>
    <recommendedName>
        <fullName evidence="4">LPS O-antigen length regulator</fullName>
    </recommendedName>
</protein>
<dbReference type="GO" id="GO:0005886">
    <property type="term" value="C:plasma membrane"/>
    <property type="evidence" value="ECO:0007669"/>
    <property type="project" value="TreeGrafter"/>
</dbReference>
<dbReference type="InterPro" id="IPR050445">
    <property type="entry name" value="Bact_polysacc_biosynth/exp"/>
</dbReference>
<dbReference type="PANTHER" id="PTHR32309">
    <property type="entry name" value="TYROSINE-PROTEIN KINASE"/>
    <property type="match status" value="1"/>
</dbReference>
<dbReference type="AlphaFoldDB" id="A0A432XD35"/>
<accession>A0A432XD35</accession>
<proteinExistence type="predicted"/>
<evidence type="ECO:0000313" key="2">
    <source>
        <dbReference type="EMBL" id="RUO46643.1"/>
    </source>
</evidence>
<evidence type="ECO:0000313" key="3">
    <source>
        <dbReference type="Proteomes" id="UP000286678"/>
    </source>
</evidence>
<organism evidence="2 3">
    <name type="scientific">Pseudidiomarina aquimaris</name>
    <dbReference type="NCBI Taxonomy" id="641841"/>
    <lineage>
        <taxon>Bacteria</taxon>
        <taxon>Pseudomonadati</taxon>
        <taxon>Pseudomonadota</taxon>
        <taxon>Gammaproteobacteria</taxon>
        <taxon>Alteromonadales</taxon>
        <taxon>Idiomarinaceae</taxon>
        <taxon>Pseudidiomarina</taxon>
    </lineage>
</organism>
<dbReference type="EMBL" id="PIPT01000008">
    <property type="protein sequence ID" value="RUO46643.1"/>
    <property type="molecule type" value="Genomic_DNA"/>
</dbReference>
<feature type="transmembrane region" description="Helical" evidence="1">
    <location>
        <begin position="283"/>
        <end position="305"/>
    </location>
</feature>
<keyword evidence="1" id="KW-0472">Membrane</keyword>
<keyword evidence="1" id="KW-0812">Transmembrane</keyword>
<gene>
    <name evidence="2" type="ORF">CWE21_10840</name>
</gene>
<dbReference type="Proteomes" id="UP000286678">
    <property type="component" value="Unassembled WGS sequence"/>
</dbReference>
<keyword evidence="3" id="KW-1185">Reference proteome</keyword>
<dbReference type="PANTHER" id="PTHR32309:SF13">
    <property type="entry name" value="FERRIC ENTEROBACTIN TRANSPORT PROTEIN FEPE"/>
    <property type="match status" value="1"/>
</dbReference>
<sequence length="314" mass="36341">MLGKNMSSNKKITLFSSQLFYRVTLKYWKLWVAVPILLAFTFAGIRNLKPTEYEAIAVLAPSEERTGGLAEMAGALGGLAGLAGIDLGASRLNNTQMAVEIMKSRSFVYPLIRANNWLPYLLAVDEWDSEREQVIFEDNLYNKESQQWIRDVDPPLKPVPELWEGYEAFQGRFDVFYDRTTRIVTLRLRHESPEVAANWLNIIVREINEVMRQREATNVAAQIEYLNESIDNSQQTEVREALYQLLQEQYKRAMLVEVNEDYVFEFIDPPVVPHKPSSFSWKVWFVIGGFTGCLIMFTTSLLLSYRRVEQQIKY</sequence>
<evidence type="ECO:0008006" key="4">
    <source>
        <dbReference type="Google" id="ProtNLM"/>
    </source>
</evidence>
<comment type="caution">
    <text evidence="2">The sequence shown here is derived from an EMBL/GenBank/DDBJ whole genome shotgun (WGS) entry which is preliminary data.</text>
</comment>
<evidence type="ECO:0000256" key="1">
    <source>
        <dbReference type="SAM" id="Phobius"/>
    </source>
</evidence>
<name>A0A432XD35_9GAMM</name>